<sequence>MAPELHLPPDRFRRQPELPPEITLFQILPRLPAKSVIRFKSVSKQWHAFLTTPMFKNLHLQHINKDNHQNPNKLLLSTTTEPYKFYTIDCEAPKDGLTTCPSLPFETKRKQIEVLTSFHGLVCVGMKDTFHNEYSDLILWNPLTREYRTLSKGNHHKIRPGRAFSLYYTSSDDDYKLVHVTHDVYIYSLRSDSWSTVGYSQYIQRMPNCLSERWFDTKTEKFTKISIPSFKSMWACILSFSVVRGCIHVCAAYNGCKMKYLREMEMWRMDGDGEWTKVVTYSEKWWFEKGPVHMMRNGNWMMHSEYDGYFCQIDMEKNVKDVLCSGRDVILNGTLFSSGSVVLIANPSVTILYRICCTDMMDSDDSDSYDADEEYWVDEELEFKMLCGIVVKGIIISLRFKTKDTENANCFERWF</sequence>
<proteinExistence type="predicted"/>
<organism evidence="1 2">
    <name type="scientific">Smallanthus sonchifolius</name>
    <dbReference type="NCBI Taxonomy" id="185202"/>
    <lineage>
        <taxon>Eukaryota</taxon>
        <taxon>Viridiplantae</taxon>
        <taxon>Streptophyta</taxon>
        <taxon>Embryophyta</taxon>
        <taxon>Tracheophyta</taxon>
        <taxon>Spermatophyta</taxon>
        <taxon>Magnoliopsida</taxon>
        <taxon>eudicotyledons</taxon>
        <taxon>Gunneridae</taxon>
        <taxon>Pentapetalae</taxon>
        <taxon>asterids</taxon>
        <taxon>campanulids</taxon>
        <taxon>Asterales</taxon>
        <taxon>Asteraceae</taxon>
        <taxon>Asteroideae</taxon>
        <taxon>Heliantheae alliance</taxon>
        <taxon>Millerieae</taxon>
        <taxon>Smallanthus</taxon>
    </lineage>
</organism>
<reference evidence="1 2" key="2">
    <citation type="journal article" date="2022" name="Mol. Ecol. Resour.">
        <title>The genomes of chicory, endive, great burdock and yacon provide insights into Asteraceae paleo-polyploidization history and plant inulin production.</title>
        <authorList>
            <person name="Fan W."/>
            <person name="Wang S."/>
            <person name="Wang H."/>
            <person name="Wang A."/>
            <person name="Jiang F."/>
            <person name="Liu H."/>
            <person name="Zhao H."/>
            <person name="Xu D."/>
            <person name="Zhang Y."/>
        </authorList>
    </citation>
    <scope>NUCLEOTIDE SEQUENCE [LARGE SCALE GENOMIC DNA]</scope>
    <source>
        <strain evidence="2">cv. Yunnan</strain>
        <tissue evidence="1">Leaves</tissue>
    </source>
</reference>
<comment type="caution">
    <text evidence="1">The sequence shown here is derived from an EMBL/GenBank/DDBJ whole genome shotgun (WGS) entry which is preliminary data.</text>
</comment>
<evidence type="ECO:0000313" key="1">
    <source>
        <dbReference type="EMBL" id="KAI3815231.1"/>
    </source>
</evidence>
<protein>
    <submittedName>
        <fullName evidence="1">Uncharacterized protein</fullName>
    </submittedName>
</protein>
<evidence type="ECO:0000313" key="2">
    <source>
        <dbReference type="Proteomes" id="UP001056120"/>
    </source>
</evidence>
<keyword evidence="2" id="KW-1185">Reference proteome</keyword>
<gene>
    <name evidence="1" type="ORF">L1987_14892</name>
</gene>
<dbReference type="EMBL" id="CM042022">
    <property type="protein sequence ID" value="KAI3815231.1"/>
    <property type="molecule type" value="Genomic_DNA"/>
</dbReference>
<accession>A0ACB9J686</accession>
<name>A0ACB9J686_9ASTR</name>
<dbReference type="Proteomes" id="UP001056120">
    <property type="component" value="Linkage Group LG05"/>
</dbReference>
<reference evidence="2" key="1">
    <citation type="journal article" date="2022" name="Mol. Ecol. Resour.">
        <title>The genomes of chicory, endive, great burdock and yacon provide insights into Asteraceae palaeo-polyploidization history and plant inulin production.</title>
        <authorList>
            <person name="Fan W."/>
            <person name="Wang S."/>
            <person name="Wang H."/>
            <person name="Wang A."/>
            <person name="Jiang F."/>
            <person name="Liu H."/>
            <person name="Zhao H."/>
            <person name="Xu D."/>
            <person name="Zhang Y."/>
        </authorList>
    </citation>
    <scope>NUCLEOTIDE SEQUENCE [LARGE SCALE GENOMIC DNA]</scope>
    <source>
        <strain evidence="2">cv. Yunnan</strain>
    </source>
</reference>